<dbReference type="EMBL" id="LT599583">
    <property type="protein sequence ID" value="SBW82278.1"/>
    <property type="molecule type" value="Genomic_DNA"/>
</dbReference>
<dbReference type="InterPro" id="IPR036259">
    <property type="entry name" value="MFS_trans_sf"/>
</dbReference>
<feature type="transmembrane region" description="Helical" evidence="1">
    <location>
        <begin position="98"/>
        <end position="117"/>
    </location>
</feature>
<keyword evidence="1" id="KW-0472">Membrane</keyword>
<feature type="transmembrane region" description="Helical" evidence="1">
    <location>
        <begin position="297"/>
        <end position="315"/>
    </location>
</feature>
<evidence type="ECO:0000313" key="2">
    <source>
        <dbReference type="EMBL" id="SBW82278.1"/>
    </source>
</evidence>
<feature type="transmembrane region" description="Helical" evidence="1">
    <location>
        <begin position="245"/>
        <end position="267"/>
    </location>
</feature>
<accession>A0A1D3K1S0</accession>
<feature type="transmembrane region" description="Helical" evidence="1">
    <location>
        <begin position="42"/>
        <end position="63"/>
    </location>
</feature>
<evidence type="ECO:0000256" key="1">
    <source>
        <dbReference type="SAM" id="Phobius"/>
    </source>
</evidence>
<evidence type="ECO:0000313" key="3">
    <source>
        <dbReference type="Proteomes" id="UP000245431"/>
    </source>
</evidence>
<dbReference type="AlphaFoldDB" id="A0A1D3K1S0"/>
<dbReference type="SUPFAM" id="SSF103473">
    <property type="entry name" value="MFS general substrate transporter"/>
    <property type="match status" value="1"/>
</dbReference>
<name>A0A1D3K1S0_PSEVE</name>
<proteinExistence type="predicted"/>
<feature type="transmembrane region" description="Helical" evidence="1">
    <location>
        <begin position="367"/>
        <end position="386"/>
    </location>
</feature>
<feature type="transmembrane region" description="Helical" evidence="1">
    <location>
        <begin position="336"/>
        <end position="361"/>
    </location>
</feature>
<evidence type="ECO:0008006" key="4">
    <source>
        <dbReference type="Google" id="ProtNLM"/>
    </source>
</evidence>
<protein>
    <recommendedName>
        <fullName evidence="4">MFS transporter</fullName>
    </recommendedName>
</protein>
<reference evidence="3" key="1">
    <citation type="submission" date="2016-07" db="EMBL/GenBank/DDBJ databases">
        <authorList>
            <person name="Florea S."/>
            <person name="Webb J.S."/>
            <person name="Jaromczyk J."/>
            <person name="Schardl C.L."/>
        </authorList>
    </citation>
    <scope>NUCLEOTIDE SEQUENCE [LARGE SCALE GENOMIC DNA]</scope>
    <source>
        <strain evidence="3">1YdBTEX2</strain>
    </source>
</reference>
<organism evidence="2 3">
    <name type="scientific">Pseudomonas veronii 1YdBTEX2</name>
    <dbReference type="NCBI Taxonomy" id="1295141"/>
    <lineage>
        <taxon>Bacteria</taxon>
        <taxon>Pseudomonadati</taxon>
        <taxon>Pseudomonadota</taxon>
        <taxon>Gammaproteobacteria</taxon>
        <taxon>Pseudomonadales</taxon>
        <taxon>Pseudomonadaceae</taxon>
        <taxon>Pseudomonas</taxon>
    </lineage>
</organism>
<gene>
    <name evidence="2" type="ORF">PVE_R1G4396</name>
</gene>
<dbReference type="Proteomes" id="UP000245431">
    <property type="component" value="Chromosome PVE_r1"/>
</dbReference>
<sequence length="396" mass="42010">MVPMNNKSTLAAFYSIVTLFTGLDMAIVIAMVWFGLETTGSTFLVGATLCVATVVPYLCEQYIGRFFTIELSMKRLLYIRLTAFAAVLGLSFTDAALLPIGFLAIAFVVGVTDYFTISTLESKNTKLVLAGLTNSDTSARLMQTSIQIGAFGGALLGGVIVDVFTVNQTLQIISLGAILSLAAILFVAATPTADATEQVADTHTAQSLQLPRNLYILIIVLSMIGFHIGAFNSLVPIVFQKLNEWNATLFGVASGLAGLGAFSAAVLPRIKLNSYSAILLVILADVAIVYFHNLYVMMAAAFLLGFCINSLRIQLRKTLIESAPNARIADVIAAKSSLYYLLVSGSAPMILTFFTTTGFLGLEGARVLMIVSAALLAAAVLAWNLTPAVAATATTK</sequence>
<feature type="transmembrane region" description="Helical" evidence="1">
    <location>
        <begin position="12"/>
        <end position="36"/>
    </location>
</feature>
<feature type="transmembrane region" description="Helical" evidence="1">
    <location>
        <begin position="148"/>
        <end position="166"/>
    </location>
</feature>
<feature type="transmembrane region" description="Helical" evidence="1">
    <location>
        <begin position="214"/>
        <end position="239"/>
    </location>
</feature>
<keyword evidence="1" id="KW-0812">Transmembrane</keyword>
<feature type="transmembrane region" description="Helical" evidence="1">
    <location>
        <begin position="172"/>
        <end position="193"/>
    </location>
</feature>
<keyword evidence="1" id="KW-1133">Transmembrane helix</keyword>
<dbReference type="Gene3D" id="1.20.1250.20">
    <property type="entry name" value="MFS general substrate transporter like domains"/>
    <property type="match status" value="1"/>
</dbReference>